<evidence type="ECO:0000256" key="1">
    <source>
        <dbReference type="SAM" id="Phobius"/>
    </source>
</evidence>
<proteinExistence type="predicted"/>
<sequence>MDYPGRGPTWIGVPGLVVLVIGVLIFGQTLYHRGESRDLLDHGVETGAASVRLTVYSGKASPLVEDVTVTFSTIDGRSNTAVLKIKDDDPQGMPQGEQAPATGTRYAMPLKILYDPEDPAFAIASIDAHEWATDRKDLTLGAGLLAGGGLLVILAAVLLTVGARRRGLAWNRWYSDAVSS</sequence>
<reference evidence="3" key="1">
    <citation type="journal article" date="2019" name="Int. J. Syst. Evol. Microbiol.">
        <title>The Global Catalogue of Microorganisms (GCM) 10K type strain sequencing project: providing services to taxonomists for standard genome sequencing and annotation.</title>
        <authorList>
            <consortium name="The Broad Institute Genomics Platform"/>
            <consortium name="The Broad Institute Genome Sequencing Center for Infectious Disease"/>
            <person name="Wu L."/>
            <person name="Ma J."/>
        </authorList>
    </citation>
    <scope>NUCLEOTIDE SEQUENCE [LARGE SCALE GENOMIC DNA]</scope>
    <source>
        <strain evidence="3">JCM 10977</strain>
    </source>
</reference>
<evidence type="ECO:0000313" key="3">
    <source>
        <dbReference type="Proteomes" id="UP001500542"/>
    </source>
</evidence>
<dbReference type="EMBL" id="BAAAHK010000020">
    <property type="protein sequence ID" value="GAA0959385.1"/>
    <property type="molecule type" value="Genomic_DNA"/>
</dbReference>
<accession>A0ABN1RLK6</accession>
<evidence type="ECO:0000313" key="2">
    <source>
        <dbReference type="EMBL" id="GAA0959385.1"/>
    </source>
</evidence>
<keyword evidence="3" id="KW-1185">Reference proteome</keyword>
<evidence type="ECO:0008006" key="4">
    <source>
        <dbReference type="Google" id="ProtNLM"/>
    </source>
</evidence>
<organism evidence="2 3">
    <name type="scientific">Kribbella koreensis</name>
    <dbReference type="NCBI Taxonomy" id="57909"/>
    <lineage>
        <taxon>Bacteria</taxon>
        <taxon>Bacillati</taxon>
        <taxon>Actinomycetota</taxon>
        <taxon>Actinomycetes</taxon>
        <taxon>Propionibacteriales</taxon>
        <taxon>Kribbellaceae</taxon>
        <taxon>Kribbella</taxon>
    </lineage>
</organism>
<protein>
    <recommendedName>
        <fullName evidence="4">DUF3592 domain-containing protein</fullName>
    </recommendedName>
</protein>
<gene>
    <name evidence="2" type="ORF">GCM10009554_72960</name>
</gene>
<comment type="caution">
    <text evidence="2">The sequence shown here is derived from an EMBL/GenBank/DDBJ whole genome shotgun (WGS) entry which is preliminary data.</text>
</comment>
<dbReference type="Proteomes" id="UP001500542">
    <property type="component" value="Unassembled WGS sequence"/>
</dbReference>
<keyword evidence="1" id="KW-1133">Transmembrane helix</keyword>
<feature type="transmembrane region" description="Helical" evidence="1">
    <location>
        <begin position="12"/>
        <end position="31"/>
    </location>
</feature>
<feature type="transmembrane region" description="Helical" evidence="1">
    <location>
        <begin position="140"/>
        <end position="163"/>
    </location>
</feature>
<name>A0ABN1RLK6_9ACTN</name>
<keyword evidence="1" id="KW-0812">Transmembrane</keyword>
<keyword evidence="1" id="KW-0472">Membrane</keyword>